<dbReference type="AlphaFoldDB" id="A0A1X1LAM0"/>
<gene>
    <name evidence="1" type="ORF">FLM02_19540</name>
</gene>
<organism evidence="1 2">
    <name type="scientific">Vibrio cholerae</name>
    <dbReference type="NCBI Taxonomy" id="666"/>
    <lineage>
        <taxon>Bacteria</taxon>
        <taxon>Pseudomonadati</taxon>
        <taxon>Pseudomonadota</taxon>
        <taxon>Gammaproteobacteria</taxon>
        <taxon>Vibrionales</taxon>
        <taxon>Vibrionaceae</taxon>
        <taxon>Vibrio</taxon>
    </lineage>
</organism>
<evidence type="ECO:0000313" key="2">
    <source>
        <dbReference type="Proteomes" id="UP000319979"/>
    </source>
</evidence>
<dbReference type="Proteomes" id="UP000319979">
    <property type="component" value="Unassembled WGS sequence"/>
</dbReference>
<accession>A0A1X1LAM0</accession>
<evidence type="ECO:0000313" key="1">
    <source>
        <dbReference type="EMBL" id="TQP07775.1"/>
    </source>
</evidence>
<dbReference type="EMBL" id="VIOS01000178">
    <property type="protein sequence ID" value="TQP07775.1"/>
    <property type="molecule type" value="Genomic_DNA"/>
</dbReference>
<name>A0A1X1LAM0_VIBCL</name>
<protein>
    <submittedName>
        <fullName evidence="1">DUF4468 domain-containing protein</fullName>
    </submittedName>
</protein>
<dbReference type="PROSITE" id="PS51257">
    <property type="entry name" value="PROKAR_LIPOPROTEIN"/>
    <property type="match status" value="1"/>
</dbReference>
<proteinExistence type="predicted"/>
<comment type="caution">
    <text evidence="1">The sequence shown here is derived from an EMBL/GenBank/DDBJ whole genome shotgun (WGS) entry which is preliminary data.</text>
</comment>
<sequence length="169" mass="18856">MKNIMFSLLLIVSIQGCTSADSVNYPISQSDIQPQTYTFLDLKGDKGELWKKARNHIATVYGDSKEVMRVEDESEGSLIGKGLVQWKMIDSAISPYCYSSYDIRFLAKDGRARLQLELLPGVPAGSECVAWTLPSKYGYDQVLTKFGLMAKKFETSLRGEDSIGSMNDF</sequence>
<reference evidence="1 2" key="1">
    <citation type="submission" date="2019-07" db="EMBL/GenBank/DDBJ databases">
        <title>Phenotypic and genotypic antimicrobial resistance traits of Vibrio cholerae non-O1/non-O139 isolated from a large Austrian lake frequently associated with cases of infection.</title>
        <authorList>
            <person name="Lepuschitz S."/>
            <person name="Baron S."/>
            <person name="Larvor E."/>
            <person name="Granier S."/>
            <person name="Pretzer C."/>
            <person name="Mach R.L."/>
            <person name="Farnleitner A.H."/>
            <person name="Ruppitsch W."/>
            <person name="Pleininger S."/>
            <person name="Indra A."/>
            <person name="Kirschner A.K.T."/>
        </authorList>
    </citation>
    <scope>NUCLEOTIDE SEQUENCE [LARGE SCALE GENOMIC DNA]</scope>
    <source>
        <strain evidence="1 2">A12JL36W90</strain>
    </source>
</reference>
<dbReference type="RefSeq" id="WP_000789925.1">
    <property type="nucleotide sequence ID" value="NZ_JACFTL010000054.1"/>
</dbReference>